<comment type="caution">
    <text evidence="1">The sequence shown here is derived from an EMBL/GenBank/DDBJ whole genome shotgun (WGS) entry which is preliminary data.</text>
</comment>
<organism evidence="1 2">
    <name type="scientific">Forsythia ovata</name>
    <dbReference type="NCBI Taxonomy" id="205694"/>
    <lineage>
        <taxon>Eukaryota</taxon>
        <taxon>Viridiplantae</taxon>
        <taxon>Streptophyta</taxon>
        <taxon>Embryophyta</taxon>
        <taxon>Tracheophyta</taxon>
        <taxon>Spermatophyta</taxon>
        <taxon>Magnoliopsida</taxon>
        <taxon>eudicotyledons</taxon>
        <taxon>Gunneridae</taxon>
        <taxon>Pentapetalae</taxon>
        <taxon>asterids</taxon>
        <taxon>lamiids</taxon>
        <taxon>Lamiales</taxon>
        <taxon>Oleaceae</taxon>
        <taxon>Forsythieae</taxon>
        <taxon>Forsythia</taxon>
    </lineage>
</organism>
<accession>A0ABD1WCX2</accession>
<proteinExistence type="predicted"/>
<dbReference type="Proteomes" id="UP001604277">
    <property type="component" value="Unassembled WGS sequence"/>
</dbReference>
<sequence length="140" mass="15922">MAATKQRTTNKAVALGSRQFSRDCSLSPCVAVLPCRHPLSESNLLWFSNGHASSAQYLRHEKLGMNQIPHLVRLDEHYSHKRDEYPCGKDFNRAVLLMSYQSVMVVRSLLSPRLLDKGSPTEIKAYFRYRLCDMSYAGLS</sequence>
<evidence type="ECO:0000313" key="2">
    <source>
        <dbReference type="Proteomes" id="UP001604277"/>
    </source>
</evidence>
<reference evidence="2" key="1">
    <citation type="submission" date="2024-07" db="EMBL/GenBank/DDBJ databases">
        <title>Two chromosome-level genome assemblies of Korean endemic species Abeliophyllum distichum and Forsythia ovata (Oleaceae).</title>
        <authorList>
            <person name="Jang H."/>
        </authorList>
    </citation>
    <scope>NUCLEOTIDE SEQUENCE [LARGE SCALE GENOMIC DNA]</scope>
</reference>
<name>A0ABD1WCX2_9LAMI</name>
<dbReference type="EMBL" id="JBFOLJ010000004">
    <property type="protein sequence ID" value="KAL2546573.1"/>
    <property type="molecule type" value="Genomic_DNA"/>
</dbReference>
<dbReference type="AlphaFoldDB" id="A0ABD1WCX2"/>
<evidence type="ECO:0000313" key="1">
    <source>
        <dbReference type="EMBL" id="KAL2546573.1"/>
    </source>
</evidence>
<keyword evidence="2" id="KW-1185">Reference proteome</keyword>
<protein>
    <submittedName>
        <fullName evidence="1">Uncharacterized protein</fullName>
    </submittedName>
</protein>
<gene>
    <name evidence="1" type="ORF">Fot_15806</name>
</gene>